<dbReference type="EMBL" id="AAGLQK010000003">
    <property type="protein sequence ID" value="EBP4056903.1"/>
    <property type="molecule type" value="Genomic_DNA"/>
</dbReference>
<reference evidence="5" key="1">
    <citation type="submission" date="2018-07" db="EMBL/GenBank/DDBJ databases">
        <authorList>
            <consortium name="GenomeTrakr network: Whole genome sequencing for foodborne pathogen traceback"/>
        </authorList>
    </citation>
    <scope>NUCLEOTIDE SEQUENCE</scope>
    <source>
        <strain evidence="5">MDH-2013-00175</strain>
    </source>
</reference>
<evidence type="ECO:0000313" key="5">
    <source>
        <dbReference type="EMBL" id="EBP4056903.1"/>
    </source>
</evidence>
<keyword evidence="5" id="KW-0255">Endonuclease</keyword>
<dbReference type="CDD" id="cd17267">
    <property type="entry name" value="RMtype1_S_EcoAO83I-TRD1-CR1_like"/>
    <property type="match status" value="1"/>
</dbReference>
<dbReference type="AlphaFoldDB" id="A0A5U3FU30"/>
<accession>A0A5U3FU30</accession>
<comment type="similarity">
    <text evidence="1">Belongs to the type-I restriction system S methylase family.</text>
</comment>
<dbReference type="GO" id="GO:0004519">
    <property type="term" value="F:endonuclease activity"/>
    <property type="evidence" value="ECO:0007669"/>
    <property type="project" value="UniProtKB-KW"/>
</dbReference>
<dbReference type="GO" id="GO:0009307">
    <property type="term" value="P:DNA restriction-modification system"/>
    <property type="evidence" value="ECO:0007669"/>
    <property type="project" value="UniProtKB-KW"/>
</dbReference>
<dbReference type="InterPro" id="IPR000055">
    <property type="entry name" value="Restrct_endonuc_typeI_TRD"/>
</dbReference>
<evidence type="ECO:0000256" key="3">
    <source>
        <dbReference type="ARBA" id="ARBA00023125"/>
    </source>
</evidence>
<evidence type="ECO:0000256" key="2">
    <source>
        <dbReference type="ARBA" id="ARBA00022747"/>
    </source>
</evidence>
<keyword evidence="3" id="KW-0238">DNA-binding</keyword>
<dbReference type="InterPro" id="IPR044946">
    <property type="entry name" value="Restrct_endonuc_typeI_TRD_sf"/>
</dbReference>
<dbReference type="Pfam" id="PF01420">
    <property type="entry name" value="Methylase_S"/>
    <property type="match status" value="1"/>
</dbReference>
<evidence type="ECO:0000259" key="4">
    <source>
        <dbReference type="Pfam" id="PF01420"/>
    </source>
</evidence>
<keyword evidence="5" id="KW-0378">Hydrolase</keyword>
<protein>
    <submittedName>
        <fullName evidence="5">Restriction endonuclease subunit S</fullName>
    </submittedName>
</protein>
<dbReference type="GO" id="GO:0003677">
    <property type="term" value="F:DNA binding"/>
    <property type="evidence" value="ECO:0007669"/>
    <property type="project" value="UniProtKB-KW"/>
</dbReference>
<gene>
    <name evidence="5" type="ORF">Z599_03895</name>
</gene>
<dbReference type="Gene3D" id="3.90.220.20">
    <property type="entry name" value="DNA methylase specificity domains"/>
    <property type="match status" value="2"/>
</dbReference>
<dbReference type="SUPFAM" id="SSF116734">
    <property type="entry name" value="DNA methylase specificity domain"/>
    <property type="match status" value="2"/>
</dbReference>
<organism evidence="5">
    <name type="scientific">Salmonella enterica I</name>
    <dbReference type="NCBI Taxonomy" id="59201"/>
    <lineage>
        <taxon>Bacteria</taxon>
        <taxon>Pseudomonadati</taxon>
        <taxon>Pseudomonadota</taxon>
        <taxon>Gammaproteobacteria</taxon>
        <taxon>Enterobacterales</taxon>
        <taxon>Enterobacteriaceae</taxon>
        <taxon>Salmonella</taxon>
    </lineage>
</organism>
<dbReference type="PANTHER" id="PTHR30408">
    <property type="entry name" value="TYPE-1 RESTRICTION ENZYME ECOKI SPECIFICITY PROTEIN"/>
    <property type="match status" value="1"/>
</dbReference>
<evidence type="ECO:0000256" key="1">
    <source>
        <dbReference type="ARBA" id="ARBA00010923"/>
    </source>
</evidence>
<comment type="caution">
    <text evidence="5">The sequence shown here is derived from an EMBL/GenBank/DDBJ whole genome shotgun (WGS) entry which is preliminary data.</text>
</comment>
<dbReference type="PANTHER" id="PTHR30408:SF13">
    <property type="entry name" value="TYPE I RESTRICTION ENZYME HINDI SPECIFICITY SUBUNIT"/>
    <property type="match status" value="1"/>
</dbReference>
<dbReference type="InterPro" id="IPR052021">
    <property type="entry name" value="Type-I_RS_S_subunit"/>
</dbReference>
<proteinExistence type="inferred from homology"/>
<keyword evidence="2" id="KW-0680">Restriction system</keyword>
<sequence>MGSKWIKYRLGDIATFSYGKMPKKELIGLGKYVVFSGYKYTDSYPEKNLSVGDLIVVARGVGGTGDVKIANQDCYLTNLSIKIDLDDKIIRKEYFYYLFKQNTLRYLDSGSAQSQITINDLSNIEVVAPLPEVQDSIIERLRNLDKKIVINTSINQTLEQMSQTLFKSWFVDFDPVIDNALDAGNPIPEALQSRAELRQKVRNSADFKPLPTDVHALFPAEFEETELGWVPKGWEIGKLQDLLILQRGFDLPSTQRNIGLHPIIAASGYTGTHDIAMVKAPGVVTGRSGVLGNVFLILEDFWPLNTTLWVKELKHATPCYGYEVLKMIDFSSFNGGSAVPTLNRNHIHNLDYLLPPRNLIEKFELFSMSLHRRVHEFQKQTQTLISLRDTLLPKLISGELSLEDLPDLANQTEPA</sequence>
<keyword evidence="5" id="KW-0540">Nuclease</keyword>
<feature type="domain" description="Type I restriction modification DNA specificity" evidence="4">
    <location>
        <begin position="3"/>
        <end position="160"/>
    </location>
</feature>
<name>A0A5U3FU30_SALET</name>